<proteinExistence type="predicted"/>
<dbReference type="EMBL" id="JAIZAY010000012">
    <property type="protein sequence ID" value="KAJ8031765.1"/>
    <property type="molecule type" value="Genomic_DNA"/>
</dbReference>
<dbReference type="AlphaFoldDB" id="A0A9Q1BS65"/>
<name>A0A9Q1BS65_HOLLE</name>
<sequence length="301" mass="33336">MNNPLGELKVALGQQLTVKDCKDLATLAGLPPAVIDKIKDGLSLMSTLEQRGKFTKDDVSYLVDIFTQCELGRAASIARDYQTESVQKRPDNPLGVMKIAVASQLTYTDCQTVATMANFPPAKREQMKDGVTLMNALEGMGCYKEHDVKELLVLLTKCDLHKAATIVEEYHQKNHSANGVNGSNAATPDHPCIPVQPDDPTVSPNFALSHMEDEIPECKLAQVAEVMGQRAKIFAVAHLTLTTVEVQSCEYNTNTLADRNFNYLMAWKSKVGEEATYKKLCENLHKFKFSKEVWSVLEIVD</sequence>
<dbReference type="InterPro" id="IPR011029">
    <property type="entry name" value="DEATH-like_dom_sf"/>
</dbReference>
<comment type="caution">
    <text evidence="2">The sequence shown here is derived from an EMBL/GenBank/DDBJ whole genome shotgun (WGS) entry which is preliminary data.</text>
</comment>
<feature type="domain" description="Death" evidence="1">
    <location>
        <begin position="218"/>
        <end position="286"/>
    </location>
</feature>
<dbReference type="InterPro" id="IPR000488">
    <property type="entry name" value="Death_dom"/>
</dbReference>
<protein>
    <recommendedName>
        <fullName evidence="1">Death domain-containing protein</fullName>
    </recommendedName>
</protein>
<evidence type="ECO:0000313" key="2">
    <source>
        <dbReference type="EMBL" id="KAJ8031765.1"/>
    </source>
</evidence>
<reference evidence="2" key="1">
    <citation type="submission" date="2021-10" db="EMBL/GenBank/DDBJ databases">
        <title>Tropical sea cucumber genome reveals ecological adaptation and Cuvierian tubules defense mechanism.</title>
        <authorList>
            <person name="Chen T."/>
        </authorList>
    </citation>
    <scope>NUCLEOTIDE SEQUENCE</scope>
    <source>
        <strain evidence="2">Nanhai2018</strain>
        <tissue evidence="2">Muscle</tissue>
    </source>
</reference>
<evidence type="ECO:0000259" key="1">
    <source>
        <dbReference type="Pfam" id="PF00531"/>
    </source>
</evidence>
<gene>
    <name evidence="2" type="ORF">HOLleu_25071</name>
</gene>
<keyword evidence="3" id="KW-1185">Reference proteome</keyword>
<dbReference type="OrthoDB" id="10606877at2759"/>
<dbReference type="Gene3D" id="1.10.533.10">
    <property type="entry name" value="Death Domain, Fas"/>
    <property type="match status" value="3"/>
</dbReference>
<dbReference type="GO" id="GO:0007165">
    <property type="term" value="P:signal transduction"/>
    <property type="evidence" value="ECO:0007669"/>
    <property type="project" value="InterPro"/>
</dbReference>
<dbReference type="Proteomes" id="UP001152320">
    <property type="component" value="Chromosome 12"/>
</dbReference>
<dbReference type="SUPFAM" id="SSF47986">
    <property type="entry name" value="DEATH domain"/>
    <property type="match status" value="2"/>
</dbReference>
<evidence type="ECO:0000313" key="3">
    <source>
        <dbReference type="Proteomes" id="UP001152320"/>
    </source>
</evidence>
<dbReference type="Pfam" id="PF00531">
    <property type="entry name" value="Death"/>
    <property type="match status" value="1"/>
</dbReference>
<accession>A0A9Q1BS65</accession>
<organism evidence="2 3">
    <name type="scientific">Holothuria leucospilota</name>
    <name type="common">Black long sea cucumber</name>
    <name type="synonym">Mertensiothuria leucospilota</name>
    <dbReference type="NCBI Taxonomy" id="206669"/>
    <lineage>
        <taxon>Eukaryota</taxon>
        <taxon>Metazoa</taxon>
        <taxon>Echinodermata</taxon>
        <taxon>Eleutherozoa</taxon>
        <taxon>Echinozoa</taxon>
        <taxon>Holothuroidea</taxon>
        <taxon>Aspidochirotacea</taxon>
        <taxon>Aspidochirotida</taxon>
        <taxon>Holothuriidae</taxon>
        <taxon>Holothuria</taxon>
    </lineage>
</organism>